<dbReference type="InterPro" id="IPR004099">
    <property type="entry name" value="Pyr_nucl-diS_OxRdtase_dimer"/>
</dbReference>
<dbReference type="PANTHER" id="PTHR22912">
    <property type="entry name" value="DISULFIDE OXIDOREDUCTASE"/>
    <property type="match status" value="1"/>
</dbReference>
<dbReference type="KEGG" id="mbur:EQU24_11665"/>
<dbReference type="GO" id="GO:0050660">
    <property type="term" value="F:flavin adenine dinucleotide binding"/>
    <property type="evidence" value="ECO:0007669"/>
    <property type="project" value="InterPro"/>
</dbReference>
<dbReference type="PANTHER" id="PTHR22912:SF224">
    <property type="entry name" value="DIHYDROLIPOYL DEHYDROGENASE"/>
    <property type="match status" value="1"/>
</dbReference>
<evidence type="ECO:0000256" key="9">
    <source>
        <dbReference type="ARBA" id="ARBA00023027"/>
    </source>
</evidence>
<sequence>MSKPESTYDVIVVGAGPAGYVAAIRAAQLGLKTACVDHWTNIDGDPCLGGTYINAGCVSSMALLESAKIYDLMRHGLADHGISVDNIKLDLSKMIGRKNEKVARLSRQILNIFAEKKINYYHGQGKLLNADQVSVSPADGAKPIILNAPNIILATGSTSIELPCAPIDNEFIVDTTYALNMTNIPKRLGIIGSGVIGLELAGIWKRLGSEVILLEAQESFLPIVDHQIAAEAYKIYSEQGLDLRLGARVTSAKKTNNKVVVDYQNPEGSHTLRLDKLIVATGRKPNSENIAAPEAELLLDENGYIHVDENCCTTVPGVYAIGDLTLLGPMLAHKGLEEGVFVAEHIANRHNPINYNIMPSVIYTDPEIAWVGQTEQALQAIGQKYRTGTFTLKSNGRAESIDRTEGLVKIITHAETDLILGIHFIGANASELIAEAVLAMEFSASGEDLARTIHAHPTISEVLHEAALAIENRSLHLP</sequence>
<dbReference type="Gene3D" id="3.30.390.30">
    <property type="match status" value="1"/>
</dbReference>
<dbReference type="OrthoDB" id="9800167at2"/>
<dbReference type="InterPro" id="IPR050151">
    <property type="entry name" value="Class-I_Pyr_Nuc-Dis_Oxidored"/>
</dbReference>
<evidence type="ECO:0000256" key="8">
    <source>
        <dbReference type="ARBA" id="ARBA00023002"/>
    </source>
</evidence>
<dbReference type="STRING" id="675511.GCA_000341735_00706"/>
<dbReference type="EC" id="1.8.1.4" evidence="3 13"/>
<comment type="subcellular location">
    <subcellularLocation>
        <location evidence="1">Cytoplasm</location>
    </subcellularLocation>
</comment>
<dbReference type="PRINTS" id="PR00368">
    <property type="entry name" value="FADPNR"/>
</dbReference>
<comment type="catalytic activity">
    <reaction evidence="10 13">
        <text>N(6)-[(R)-dihydrolipoyl]-L-lysyl-[protein] + NAD(+) = N(6)-[(R)-lipoyl]-L-lysyl-[protein] + NADH + H(+)</text>
        <dbReference type="Rhea" id="RHEA:15045"/>
        <dbReference type="Rhea" id="RHEA-COMP:10474"/>
        <dbReference type="Rhea" id="RHEA-COMP:10475"/>
        <dbReference type="ChEBI" id="CHEBI:15378"/>
        <dbReference type="ChEBI" id="CHEBI:57540"/>
        <dbReference type="ChEBI" id="CHEBI:57945"/>
        <dbReference type="ChEBI" id="CHEBI:83099"/>
        <dbReference type="ChEBI" id="CHEBI:83100"/>
        <dbReference type="EC" id="1.8.1.4"/>
    </reaction>
</comment>
<feature type="binding site" evidence="12">
    <location>
        <position position="282"/>
    </location>
    <ligand>
        <name>NAD(+)</name>
        <dbReference type="ChEBI" id="CHEBI:57540"/>
    </ligand>
</feature>
<feature type="binding site" evidence="12">
    <location>
        <begin position="330"/>
        <end position="333"/>
    </location>
    <ligand>
        <name>FAD</name>
        <dbReference type="ChEBI" id="CHEBI:57692"/>
    </ligand>
</feature>
<feature type="active site" description="Proton acceptor" evidence="11">
    <location>
        <position position="456"/>
    </location>
</feature>
<feature type="binding site" evidence="12">
    <location>
        <begin position="192"/>
        <end position="199"/>
    </location>
    <ligand>
        <name>NAD(+)</name>
        <dbReference type="ChEBI" id="CHEBI:57540"/>
    </ligand>
</feature>
<keyword evidence="9 12" id="KW-0520">NAD</keyword>
<protein>
    <recommendedName>
        <fullName evidence="4 13">Dihydrolipoyl dehydrogenase</fullName>
        <ecNumber evidence="3 13">1.8.1.4</ecNumber>
    </recommendedName>
</protein>
<evidence type="ECO:0000256" key="11">
    <source>
        <dbReference type="PIRSR" id="PIRSR000350-2"/>
    </source>
</evidence>
<dbReference type="NCBIfam" id="TIGR01350">
    <property type="entry name" value="lipoamide_DH"/>
    <property type="match status" value="1"/>
</dbReference>
<keyword evidence="13" id="KW-0676">Redox-active center</keyword>
<evidence type="ECO:0000259" key="14">
    <source>
        <dbReference type="Pfam" id="PF02852"/>
    </source>
</evidence>
<evidence type="ECO:0000256" key="10">
    <source>
        <dbReference type="ARBA" id="ARBA00049187"/>
    </source>
</evidence>
<feature type="binding site" evidence="12">
    <location>
        <position position="323"/>
    </location>
    <ligand>
        <name>FAD</name>
        <dbReference type="ChEBI" id="CHEBI:57692"/>
    </ligand>
</feature>
<dbReference type="PRINTS" id="PR00411">
    <property type="entry name" value="PNDRDTASEI"/>
</dbReference>
<evidence type="ECO:0000256" key="3">
    <source>
        <dbReference type="ARBA" id="ARBA00012608"/>
    </source>
</evidence>
<evidence type="ECO:0000313" key="17">
    <source>
        <dbReference type="Proteomes" id="UP000305881"/>
    </source>
</evidence>
<dbReference type="EMBL" id="CP035467">
    <property type="protein sequence ID" value="QCW82825.1"/>
    <property type="molecule type" value="Genomic_DNA"/>
</dbReference>
<name>A0A4V1IJW5_METBY</name>
<evidence type="ECO:0000259" key="15">
    <source>
        <dbReference type="Pfam" id="PF07992"/>
    </source>
</evidence>
<dbReference type="InterPro" id="IPR001100">
    <property type="entry name" value="Pyr_nuc-diS_OxRdtase"/>
</dbReference>
<evidence type="ECO:0000256" key="1">
    <source>
        <dbReference type="ARBA" id="ARBA00004496"/>
    </source>
</evidence>
<dbReference type="GO" id="GO:0005737">
    <property type="term" value="C:cytoplasm"/>
    <property type="evidence" value="ECO:0007669"/>
    <property type="project" value="UniProtKB-SubCell"/>
</dbReference>
<dbReference type="Gene3D" id="3.50.50.60">
    <property type="entry name" value="FAD/NAD(P)-binding domain"/>
    <property type="match status" value="2"/>
</dbReference>
<dbReference type="RefSeq" id="WP_017839334.1">
    <property type="nucleotide sequence ID" value="NZ_CP035467.1"/>
</dbReference>
<feature type="binding site" evidence="12">
    <location>
        <begin position="155"/>
        <end position="157"/>
    </location>
    <ligand>
        <name>FAD</name>
        <dbReference type="ChEBI" id="CHEBI:57692"/>
    </ligand>
</feature>
<keyword evidence="17" id="KW-1185">Reference proteome</keyword>
<dbReference type="InterPro" id="IPR016156">
    <property type="entry name" value="FAD/NAD-linked_Rdtase_dimer_sf"/>
</dbReference>
<comment type="miscellaneous">
    <text evidence="13">The active site is a redox-active disulfide bond.</text>
</comment>
<evidence type="ECO:0000256" key="12">
    <source>
        <dbReference type="PIRSR" id="PIRSR000350-3"/>
    </source>
</evidence>
<evidence type="ECO:0000256" key="2">
    <source>
        <dbReference type="ARBA" id="ARBA00007532"/>
    </source>
</evidence>
<dbReference type="Pfam" id="PF02852">
    <property type="entry name" value="Pyr_redox_dim"/>
    <property type="match status" value="1"/>
</dbReference>
<dbReference type="InterPro" id="IPR023753">
    <property type="entry name" value="FAD/NAD-binding_dom"/>
</dbReference>
<dbReference type="SUPFAM" id="SSF55424">
    <property type="entry name" value="FAD/NAD-linked reductases, dimerisation (C-terminal) domain"/>
    <property type="match status" value="1"/>
</dbReference>
<evidence type="ECO:0000256" key="5">
    <source>
        <dbReference type="ARBA" id="ARBA00022490"/>
    </source>
</evidence>
<keyword evidence="12" id="KW-0547">Nucleotide-binding</keyword>
<reference evidence="17" key="1">
    <citation type="journal article" date="2019" name="J. Bacteriol.">
        <title>A Mutagenic Screen Identifies a TonB-Dependent Receptor Required for the Lanthanide Metal Switch in the Type I Methanotroph 'Methylotuvimicrobium buryatense' 5GB1C.</title>
        <authorList>
            <person name="Groom J.D."/>
            <person name="Ford S.M."/>
            <person name="Pesesky M.W."/>
            <person name="Lidstrom M.E."/>
        </authorList>
    </citation>
    <scope>NUCLEOTIDE SEQUENCE [LARGE SCALE GENOMIC DNA]</scope>
    <source>
        <strain evidence="17">5GB1C</strain>
    </source>
</reference>
<comment type="cofactor">
    <cofactor evidence="12 13">
        <name>FAD</name>
        <dbReference type="ChEBI" id="CHEBI:57692"/>
    </cofactor>
    <text evidence="12 13">Binds 1 FAD per subunit.</text>
</comment>
<evidence type="ECO:0000256" key="6">
    <source>
        <dbReference type="ARBA" id="ARBA00022630"/>
    </source>
</evidence>
<dbReference type="SUPFAM" id="SSF51905">
    <property type="entry name" value="FAD/NAD(P)-binding domain"/>
    <property type="match status" value="1"/>
</dbReference>
<keyword evidence="8 13" id="KW-0560">Oxidoreductase</keyword>
<feature type="binding site" evidence="12">
    <location>
        <position position="125"/>
    </location>
    <ligand>
        <name>FAD</name>
        <dbReference type="ChEBI" id="CHEBI:57692"/>
    </ligand>
</feature>
<proteinExistence type="inferred from homology"/>
<evidence type="ECO:0000313" key="16">
    <source>
        <dbReference type="EMBL" id="QCW82825.1"/>
    </source>
</evidence>
<dbReference type="InterPro" id="IPR006258">
    <property type="entry name" value="Lipoamide_DH"/>
</dbReference>
<feature type="domain" description="FAD/NAD(P)-binding" evidence="15">
    <location>
        <begin position="8"/>
        <end position="339"/>
    </location>
</feature>
<keyword evidence="5" id="KW-0963">Cytoplasm</keyword>
<dbReference type="Proteomes" id="UP000305881">
    <property type="component" value="Chromosome"/>
</dbReference>
<organism evidence="16 17">
    <name type="scientific">Methylotuvimicrobium buryatense</name>
    <name type="common">Methylomicrobium buryatense</name>
    <dbReference type="NCBI Taxonomy" id="95641"/>
    <lineage>
        <taxon>Bacteria</taxon>
        <taxon>Pseudomonadati</taxon>
        <taxon>Pseudomonadota</taxon>
        <taxon>Gammaproteobacteria</taxon>
        <taxon>Methylococcales</taxon>
        <taxon>Methylococcaceae</taxon>
        <taxon>Methylotuvimicrobium</taxon>
    </lineage>
</organism>
<feature type="binding site" evidence="12">
    <location>
        <position position="215"/>
    </location>
    <ligand>
        <name>NAD(+)</name>
        <dbReference type="ChEBI" id="CHEBI:57540"/>
    </ligand>
</feature>
<evidence type="ECO:0000256" key="7">
    <source>
        <dbReference type="ARBA" id="ARBA00022827"/>
    </source>
</evidence>
<dbReference type="AlphaFoldDB" id="A0A4V1IJW5"/>
<evidence type="ECO:0000256" key="13">
    <source>
        <dbReference type="RuleBase" id="RU003692"/>
    </source>
</evidence>
<evidence type="ECO:0000256" key="4">
    <source>
        <dbReference type="ARBA" id="ARBA00016961"/>
    </source>
</evidence>
<dbReference type="PIRSF" id="PIRSF000350">
    <property type="entry name" value="Mercury_reductase_MerA"/>
    <property type="match status" value="1"/>
</dbReference>
<dbReference type="FunFam" id="3.30.390.30:FF:000001">
    <property type="entry name" value="Dihydrolipoyl dehydrogenase"/>
    <property type="match status" value="1"/>
</dbReference>
<accession>A0A4V1IJW5</accession>
<keyword evidence="7 12" id="KW-0274">FAD</keyword>
<keyword evidence="6 13" id="KW-0285">Flavoprotein</keyword>
<dbReference type="InterPro" id="IPR036188">
    <property type="entry name" value="FAD/NAD-bd_sf"/>
</dbReference>
<dbReference type="GO" id="GO:0006103">
    <property type="term" value="P:2-oxoglutarate metabolic process"/>
    <property type="evidence" value="ECO:0007669"/>
    <property type="project" value="TreeGrafter"/>
</dbReference>
<dbReference type="Pfam" id="PF07992">
    <property type="entry name" value="Pyr_redox_2"/>
    <property type="match status" value="1"/>
</dbReference>
<comment type="similarity">
    <text evidence="2 13">Belongs to the class-I pyridine nucleotide-disulfide oxidoreductase family.</text>
</comment>
<feature type="domain" description="Pyridine nucleotide-disulphide oxidoreductase dimerisation" evidence="14">
    <location>
        <begin position="358"/>
        <end position="467"/>
    </location>
</feature>
<dbReference type="GO" id="GO:0004148">
    <property type="term" value="F:dihydrolipoyl dehydrogenase (NADH) activity"/>
    <property type="evidence" value="ECO:0007669"/>
    <property type="project" value="UniProtKB-EC"/>
</dbReference>
<gene>
    <name evidence="16" type="primary">lpdA</name>
    <name evidence="16" type="ORF">EQU24_11665</name>
</gene>